<keyword evidence="3" id="KW-1185">Reference proteome</keyword>
<protein>
    <recommendedName>
        <fullName evidence="1">Enhancer of mRNA-decapping protein 4 WD40 repeat region domain-containing protein</fullName>
    </recommendedName>
</protein>
<dbReference type="AlphaFoldDB" id="A0A7R9LL23"/>
<dbReference type="EMBL" id="OC884273">
    <property type="protein sequence ID" value="CAD7643672.1"/>
    <property type="molecule type" value="Genomic_DNA"/>
</dbReference>
<sequence>MSASAQLRELLHLPAFGMNTMNTNATQNTANQFNVLNDLNTTHTANNSHTNTTVRHSLPNNCTIKVDTTSTQSLFDVMALKVAIEGHESTNSYFTKVERLVDFNWDFSGNSNWIAVSNRKPFIAYVISRYQKPQTARQSAPSSDQMIRIMNYETRCRCLAKGVFHQPIADLSFAINSISSHSLDVTKLAVADRGGNVYIYSLKEENGDI</sequence>
<dbReference type="OrthoDB" id="21128at2759"/>
<dbReference type="EMBL" id="CAJPIZ010029698">
    <property type="protein sequence ID" value="CAG2119757.1"/>
    <property type="molecule type" value="Genomic_DNA"/>
</dbReference>
<dbReference type="Proteomes" id="UP000759131">
    <property type="component" value="Unassembled WGS sequence"/>
</dbReference>
<dbReference type="Pfam" id="PF16529">
    <property type="entry name" value="Ge1_WD40"/>
    <property type="match status" value="1"/>
</dbReference>
<dbReference type="InterPro" id="IPR036322">
    <property type="entry name" value="WD40_repeat_dom_sf"/>
</dbReference>
<evidence type="ECO:0000313" key="2">
    <source>
        <dbReference type="EMBL" id="CAD7643672.1"/>
    </source>
</evidence>
<evidence type="ECO:0000259" key="1">
    <source>
        <dbReference type="Pfam" id="PF16529"/>
    </source>
</evidence>
<dbReference type="InterPro" id="IPR032401">
    <property type="entry name" value="EDC4_WD40"/>
</dbReference>
<dbReference type="SUPFAM" id="SSF50978">
    <property type="entry name" value="WD40 repeat-like"/>
    <property type="match status" value="1"/>
</dbReference>
<organism evidence="2">
    <name type="scientific">Medioppia subpectinata</name>
    <dbReference type="NCBI Taxonomy" id="1979941"/>
    <lineage>
        <taxon>Eukaryota</taxon>
        <taxon>Metazoa</taxon>
        <taxon>Ecdysozoa</taxon>
        <taxon>Arthropoda</taxon>
        <taxon>Chelicerata</taxon>
        <taxon>Arachnida</taxon>
        <taxon>Acari</taxon>
        <taxon>Acariformes</taxon>
        <taxon>Sarcoptiformes</taxon>
        <taxon>Oribatida</taxon>
        <taxon>Brachypylina</taxon>
        <taxon>Oppioidea</taxon>
        <taxon>Oppiidae</taxon>
        <taxon>Medioppia</taxon>
    </lineage>
</organism>
<evidence type="ECO:0000313" key="3">
    <source>
        <dbReference type="Proteomes" id="UP000759131"/>
    </source>
</evidence>
<feature type="domain" description="Enhancer of mRNA-decapping protein 4 WD40 repeat region" evidence="1">
    <location>
        <begin position="95"/>
        <end position="209"/>
    </location>
</feature>
<reference evidence="2" key="1">
    <citation type="submission" date="2020-11" db="EMBL/GenBank/DDBJ databases">
        <authorList>
            <person name="Tran Van P."/>
        </authorList>
    </citation>
    <scope>NUCLEOTIDE SEQUENCE</scope>
</reference>
<feature type="non-terminal residue" evidence="2">
    <location>
        <position position="209"/>
    </location>
</feature>
<gene>
    <name evidence="2" type="ORF">OSB1V03_LOCUS19704</name>
</gene>
<accession>A0A7R9LL23</accession>
<proteinExistence type="predicted"/>
<name>A0A7R9LL23_9ACAR</name>